<feature type="transmembrane region" description="Helical" evidence="1">
    <location>
        <begin position="30"/>
        <end position="59"/>
    </location>
</feature>
<dbReference type="RefSeq" id="WP_077840762.1">
    <property type="nucleotide sequence ID" value="NZ_JABTAE010000001.1"/>
</dbReference>
<evidence type="ECO:0000256" key="1">
    <source>
        <dbReference type="SAM" id="Phobius"/>
    </source>
</evidence>
<sequence>MIWFYKKVNKGNTRISTIVCNTGMFYFRNIIAIAGVVACFLNQVAIAAICLATLVFLLYKFIAKEEIIIKEIKSQGGKNSKFMSYSGNKYSFKNPLTITIINQNN</sequence>
<evidence type="ECO:0000313" key="3">
    <source>
        <dbReference type="Proteomes" id="UP000190973"/>
    </source>
</evidence>
<proteinExistence type="predicted"/>
<evidence type="ECO:0000313" key="2">
    <source>
        <dbReference type="EMBL" id="OOM55019.1"/>
    </source>
</evidence>
<comment type="caution">
    <text evidence="2">The sequence shown here is derived from an EMBL/GenBank/DDBJ whole genome shotgun (WGS) entry which is preliminary data.</text>
</comment>
<name>A0A1S8RPI9_CLOBE</name>
<keyword evidence="1" id="KW-0812">Transmembrane</keyword>
<organism evidence="2 3">
    <name type="scientific">Clostridium beijerinckii</name>
    <name type="common">Clostridium MP</name>
    <dbReference type="NCBI Taxonomy" id="1520"/>
    <lineage>
        <taxon>Bacteria</taxon>
        <taxon>Bacillati</taxon>
        <taxon>Bacillota</taxon>
        <taxon>Clostridia</taxon>
        <taxon>Eubacteriales</taxon>
        <taxon>Clostridiaceae</taxon>
        <taxon>Clostridium</taxon>
    </lineage>
</organism>
<dbReference type="EMBL" id="LZZI01000150">
    <property type="protein sequence ID" value="OOM55019.1"/>
    <property type="molecule type" value="Genomic_DNA"/>
</dbReference>
<dbReference type="AlphaFoldDB" id="A0A1S8RPI9"/>
<reference evidence="2 3" key="1">
    <citation type="submission" date="2016-05" db="EMBL/GenBank/DDBJ databases">
        <title>Microbial solvent formation.</title>
        <authorList>
            <person name="Poehlein A."/>
            <person name="Montoya Solano J.D."/>
            <person name="Flitsch S."/>
            <person name="Krabben P."/>
            <person name="Duerre P."/>
            <person name="Daniel R."/>
        </authorList>
    </citation>
    <scope>NUCLEOTIDE SEQUENCE [LARGE SCALE GENOMIC DNA]</scope>
    <source>
        <strain evidence="2 3">DSM 53</strain>
    </source>
</reference>
<keyword evidence="1" id="KW-0472">Membrane</keyword>
<keyword evidence="1" id="KW-1133">Transmembrane helix</keyword>
<accession>A0A1S8RPI9</accession>
<gene>
    <name evidence="2" type="ORF">CLBCK_45720</name>
</gene>
<dbReference type="Proteomes" id="UP000190973">
    <property type="component" value="Unassembled WGS sequence"/>
</dbReference>
<protein>
    <submittedName>
        <fullName evidence="2">Uncharacterized protein</fullName>
    </submittedName>
</protein>